<feature type="transmembrane region" description="Helical" evidence="11">
    <location>
        <begin position="97"/>
        <end position="116"/>
    </location>
</feature>
<evidence type="ECO:0000256" key="3">
    <source>
        <dbReference type="ARBA" id="ARBA00022606"/>
    </source>
</evidence>
<reference evidence="12" key="1">
    <citation type="submission" date="2024-06" db="UniProtKB">
        <authorList>
            <consortium name="RefSeq"/>
        </authorList>
    </citation>
    <scope>NUCLEOTIDE SEQUENCE [LARGE SCALE GENOMIC DNA]</scope>
    <source>
        <strain evidence="12">MV2-25</strain>
    </source>
</reference>
<comment type="subunit">
    <text evidence="10">Interacts with Orco. Complexes exist early in the endomembrane system in olfactory sensory neurons (OSNs), coupling these complexes to the conserved ciliary trafficking pathway.</text>
</comment>
<keyword evidence="4 11" id="KW-0812">Transmembrane</keyword>
<comment type="subcellular location">
    <subcellularLocation>
        <location evidence="1 11">Cell membrane</location>
        <topology evidence="1 11">Multi-pass membrane protein</topology>
    </subcellularLocation>
</comment>
<sequence>MSVKFLKEKIFSRRGKSEKPKNAYIVIEDFMKLPIYFYRTIGLNPYELTGTNNKPGIGFHLLFLLHMINANMVLALEIFFVYVSFRNNENFIESCMVMSYIGFVIVGDLKIGAVLLQKQKLTNLVRQMESVFPPARQKEQEEYDVRRYLRRCLRYTKGFGGLYMTLVITYNLFAICQYSIQKWILHSPHAKQSVPYVPLTPWTWQDNWKFYPTYLSQSMAGYTATCGHISADLMIFAVAIQVIMHFDRLAKSLTEFTVRAQSEEDGAEKDLKKLQELIAYHNKILGWVSRYPYQTAFTLTFTSPLSLTDVMNEVFGLALLLNFLASSTLVCFVGFQISIGISPEMLAKLILILISANSEIYLICNFSQMLIDASGSICYAVYDMNWSEADPRFRKMLIVLALRAQKPVCLTATVFLDISIETMSIFLRMSYKFFCAIRTMYQ</sequence>
<evidence type="ECO:0000313" key="13">
    <source>
        <dbReference type="RefSeq" id="XP_033241709.1"/>
    </source>
</evidence>
<dbReference type="GO" id="GO:0007165">
    <property type="term" value="P:signal transduction"/>
    <property type="evidence" value="ECO:0007669"/>
    <property type="project" value="UniProtKB-KW"/>
</dbReference>
<dbReference type="RefSeq" id="XP_033241709.1">
    <property type="nucleotide sequence ID" value="XM_033385818.1"/>
</dbReference>
<evidence type="ECO:0000256" key="4">
    <source>
        <dbReference type="ARBA" id="ARBA00022692"/>
    </source>
</evidence>
<feature type="transmembrane region" description="Helical" evidence="11">
    <location>
        <begin position="160"/>
        <end position="180"/>
    </location>
</feature>
<dbReference type="InParanoid" id="A0A6I8WF74"/>
<keyword evidence="5 11" id="KW-0552">Olfaction</keyword>
<keyword evidence="7 11" id="KW-0472">Membrane</keyword>
<proteinExistence type="inferred from homology"/>
<accession>A0A6I8WF74</accession>
<evidence type="ECO:0000256" key="10">
    <source>
        <dbReference type="ARBA" id="ARBA00038679"/>
    </source>
</evidence>
<dbReference type="Pfam" id="PF02949">
    <property type="entry name" value="7tm_6"/>
    <property type="match status" value="1"/>
</dbReference>
<dbReference type="ExpressionAtlas" id="A0A6I8WF74">
    <property type="expression patterns" value="baseline"/>
</dbReference>
<dbReference type="PANTHER" id="PTHR21137:SF44">
    <property type="entry name" value="ODORANT RECEPTOR 13A-RELATED"/>
    <property type="match status" value="1"/>
</dbReference>
<dbReference type="GO" id="GO:0004984">
    <property type="term" value="F:olfactory receptor activity"/>
    <property type="evidence" value="ECO:0007669"/>
    <property type="project" value="InterPro"/>
</dbReference>
<reference evidence="13" key="2">
    <citation type="submission" date="2025-08" db="UniProtKB">
        <authorList>
            <consortium name="RefSeq"/>
        </authorList>
    </citation>
    <scope>IDENTIFICATION</scope>
    <source>
        <strain evidence="13">MV-25-SWS-2005</strain>
        <tissue evidence="13">Whole body</tissue>
    </source>
</reference>
<dbReference type="GO" id="GO:0005549">
    <property type="term" value="F:odorant binding"/>
    <property type="evidence" value="ECO:0007669"/>
    <property type="project" value="InterPro"/>
</dbReference>
<feature type="transmembrane region" description="Helical" evidence="11">
    <location>
        <begin position="61"/>
        <end position="85"/>
    </location>
</feature>
<keyword evidence="2" id="KW-1003">Cell membrane</keyword>
<evidence type="ECO:0000256" key="6">
    <source>
        <dbReference type="ARBA" id="ARBA00022989"/>
    </source>
</evidence>
<organism evidence="12 13">
    <name type="scientific">Drosophila pseudoobscura pseudoobscura</name>
    <name type="common">Fruit fly</name>
    <dbReference type="NCBI Taxonomy" id="46245"/>
    <lineage>
        <taxon>Eukaryota</taxon>
        <taxon>Metazoa</taxon>
        <taxon>Ecdysozoa</taxon>
        <taxon>Arthropoda</taxon>
        <taxon>Hexapoda</taxon>
        <taxon>Insecta</taxon>
        <taxon>Pterygota</taxon>
        <taxon>Neoptera</taxon>
        <taxon>Endopterygota</taxon>
        <taxon>Diptera</taxon>
        <taxon>Brachycera</taxon>
        <taxon>Muscomorpha</taxon>
        <taxon>Ephydroidea</taxon>
        <taxon>Drosophilidae</taxon>
        <taxon>Drosophila</taxon>
        <taxon>Sophophora</taxon>
    </lineage>
</organism>
<evidence type="ECO:0000256" key="1">
    <source>
        <dbReference type="ARBA" id="ARBA00004651"/>
    </source>
</evidence>
<evidence type="ECO:0000313" key="12">
    <source>
        <dbReference type="Proteomes" id="UP000001819"/>
    </source>
</evidence>
<dbReference type="PANTHER" id="PTHR21137">
    <property type="entry name" value="ODORANT RECEPTOR"/>
    <property type="match status" value="1"/>
</dbReference>
<evidence type="ECO:0000256" key="11">
    <source>
        <dbReference type="RuleBase" id="RU351113"/>
    </source>
</evidence>
<keyword evidence="9 11" id="KW-0807">Transducer</keyword>
<comment type="caution">
    <text evidence="11">Lacks conserved residue(s) required for the propagation of feature annotation.</text>
</comment>
<keyword evidence="8 11" id="KW-0675">Receptor</keyword>
<name>A0A6I8WF74_DROPS</name>
<comment type="similarity">
    <text evidence="11">Belongs to the insect chemoreceptor superfamily. Heteromeric odorant receptor channel (TC 1.A.69) family.</text>
</comment>
<feature type="transmembrane region" description="Helical" evidence="11">
    <location>
        <begin position="219"/>
        <end position="243"/>
    </location>
</feature>
<evidence type="ECO:0000256" key="9">
    <source>
        <dbReference type="ARBA" id="ARBA00023224"/>
    </source>
</evidence>
<feature type="transmembrane region" description="Helical" evidence="11">
    <location>
        <begin position="314"/>
        <end position="339"/>
    </location>
</feature>
<evidence type="ECO:0000256" key="5">
    <source>
        <dbReference type="ARBA" id="ARBA00022725"/>
    </source>
</evidence>
<dbReference type="Proteomes" id="UP000001819">
    <property type="component" value="Chromosome 2"/>
</dbReference>
<dbReference type="GO" id="GO:0005886">
    <property type="term" value="C:plasma membrane"/>
    <property type="evidence" value="ECO:0007669"/>
    <property type="project" value="UniProtKB-SubCell"/>
</dbReference>
<evidence type="ECO:0000256" key="2">
    <source>
        <dbReference type="ARBA" id="ARBA00022475"/>
    </source>
</evidence>
<evidence type="ECO:0000256" key="7">
    <source>
        <dbReference type="ARBA" id="ARBA00023136"/>
    </source>
</evidence>
<keyword evidence="3 11" id="KW-0716">Sensory transduction</keyword>
<feature type="transmembrane region" description="Helical" evidence="11">
    <location>
        <begin position="345"/>
        <end position="364"/>
    </location>
</feature>
<evidence type="ECO:0000256" key="8">
    <source>
        <dbReference type="ARBA" id="ARBA00023170"/>
    </source>
</evidence>
<dbReference type="InterPro" id="IPR004117">
    <property type="entry name" value="7tm6_olfct_rcpt"/>
</dbReference>
<gene>
    <name evidence="13" type="primary">Or67a</name>
</gene>
<protein>
    <recommendedName>
        <fullName evidence="11">Odorant receptor</fullName>
    </recommendedName>
</protein>
<keyword evidence="6 11" id="KW-1133">Transmembrane helix</keyword>
<keyword evidence="12" id="KW-1185">Reference proteome</keyword>
<dbReference type="FunCoup" id="A0A6I8WF74">
    <property type="interactions" value="43"/>
</dbReference>
<dbReference type="AlphaFoldDB" id="A0A6I8WF74"/>